<evidence type="ECO:0000256" key="5">
    <source>
        <dbReference type="ARBA" id="ARBA00023015"/>
    </source>
</evidence>
<dbReference type="SUPFAM" id="SSF46689">
    <property type="entry name" value="Homeodomain-like"/>
    <property type="match status" value="1"/>
</dbReference>
<evidence type="ECO:0000313" key="12">
    <source>
        <dbReference type="EMBL" id="CDO98637.1"/>
    </source>
</evidence>
<keyword evidence="5" id="KW-0805">Transcription regulation</keyword>
<dbReference type="Proteomes" id="UP000295252">
    <property type="component" value="Chromosome VI"/>
</dbReference>
<dbReference type="GO" id="GO:0003700">
    <property type="term" value="F:DNA-binding transcription factor activity"/>
    <property type="evidence" value="ECO:0007669"/>
    <property type="project" value="TreeGrafter"/>
</dbReference>
<evidence type="ECO:0000256" key="3">
    <source>
        <dbReference type="ARBA" id="ARBA00022771"/>
    </source>
</evidence>
<dbReference type="PROSITE" id="PS51523">
    <property type="entry name" value="ZF_HD_DIMER"/>
    <property type="match status" value="1"/>
</dbReference>
<dbReference type="InterPro" id="IPR009057">
    <property type="entry name" value="Homeodomain-like_sf"/>
</dbReference>
<dbReference type="PANTHER" id="PTHR31948">
    <property type="entry name" value="ZINC-FINGER HOMEODOMAIN PROTEIN 2"/>
    <property type="match status" value="1"/>
</dbReference>
<dbReference type="OMA" id="KYFANGR"/>
<evidence type="ECO:0000256" key="10">
    <source>
        <dbReference type="SAM" id="MobiDB-lite"/>
    </source>
</evidence>
<evidence type="ECO:0000256" key="1">
    <source>
        <dbReference type="ARBA" id="ARBA00004123"/>
    </source>
</evidence>
<protein>
    <recommendedName>
        <fullName evidence="11">ZF-HD dimerization-type domain-containing protein</fullName>
    </recommendedName>
</protein>
<dbReference type="PANTHER" id="PTHR31948:SF16">
    <property type="entry name" value="ZINC-FINGER HOMEODOMAIN PROTEIN 11"/>
    <property type="match status" value="1"/>
</dbReference>
<dbReference type="OrthoDB" id="1884189at2759"/>
<keyword evidence="3" id="KW-0863">Zinc-finger</keyword>
<dbReference type="Gene3D" id="1.10.10.60">
    <property type="entry name" value="Homeodomain-like"/>
    <property type="match status" value="1"/>
</dbReference>
<keyword evidence="6" id="KW-0238">DNA-binding</keyword>
<evidence type="ECO:0000256" key="2">
    <source>
        <dbReference type="ARBA" id="ARBA00022723"/>
    </source>
</evidence>
<name>A0A068TRK5_COFCA</name>
<comment type="subcellular location">
    <subcellularLocation>
        <location evidence="1">Nucleus</location>
    </subcellularLocation>
</comment>
<dbReference type="Pfam" id="PF04770">
    <property type="entry name" value="ZF-HD_dimer"/>
    <property type="match status" value="1"/>
</dbReference>
<dbReference type="NCBIfam" id="TIGR01566">
    <property type="entry name" value="ZF_HD_prot_N"/>
    <property type="match status" value="1"/>
</dbReference>
<evidence type="ECO:0000313" key="13">
    <source>
        <dbReference type="Proteomes" id="UP000295252"/>
    </source>
</evidence>
<feature type="compositionally biased region" description="Gly residues" evidence="10">
    <location>
        <begin position="81"/>
        <end position="92"/>
    </location>
</feature>
<dbReference type="NCBIfam" id="TIGR01565">
    <property type="entry name" value="homeo_ZF_HD"/>
    <property type="match status" value="1"/>
</dbReference>
<dbReference type="FunFam" id="1.10.10.60:FF:000257">
    <property type="entry name" value="Zinc-finger homeodomain protein 2"/>
    <property type="match status" value="1"/>
</dbReference>
<dbReference type="Gramene" id="CDO98637">
    <property type="protein sequence ID" value="CDO98637"/>
    <property type="gene ID" value="GSCOC_T00022799001"/>
</dbReference>
<organism evidence="12 13">
    <name type="scientific">Coffea canephora</name>
    <name type="common">Robusta coffee</name>
    <dbReference type="NCBI Taxonomy" id="49390"/>
    <lineage>
        <taxon>Eukaryota</taxon>
        <taxon>Viridiplantae</taxon>
        <taxon>Streptophyta</taxon>
        <taxon>Embryophyta</taxon>
        <taxon>Tracheophyta</taxon>
        <taxon>Spermatophyta</taxon>
        <taxon>Magnoliopsida</taxon>
        <taxon>eudicotyledons</taxon>
        <taxon>Gunneridae</taxon>
        <taxon>Pentapetalae</taxon>
        <taxon>asterids</taxon>
        <taxon>lamiids</taxon>
        <taxon>Gentianales</taxon>
        <taxon>Rubiaceae</taxon>
        <taxon>Ixoroideae</taxon>
        <taxon>Gardenieae complex</taxon>
        <taxon>Bertiereae - Coffeeae clade</taxon>
        <taxon>Coffeeae</taxon>
        <taxon>Coffea</taxon>
    </lineage>
</organism>
<dbReference type="PhylomeDB" id="A0A068TRK5"/>
<dbReference type="EMBL" id="HG739086">
    <property type="protein sequence ID" value="CDO98637.1"/>
    <property type="molecule type" value="Genomic_DNA"/>
</dbReference>
<dbReference type="GO" id="GO:0008270">
    <property type="term" value="F:zinc ion binding"/>
    <property type="evidence" value="ECO:0007669"/>
    <property type="project" value="UniProtKB-KW"/>
</dbReference>
<keyword evidence="2" id="KW-0479">Metal-binding</keyword>
<keyword evidence="9" id="KW-0539">Nucleus</keyword>
<evidence type="ECO:0000256" key="7">
    <source>
        <dbReference type="ARBA" id="ARBA00023155"/>
    </source>
</evidence>
<dbReference type="InterPro" id="IPR006456">
    <property type="entry name" value="ZF_HD_homeobox_Cys/His_dimer"/>
</dbReference>
<proteinExistence type="predicted"/>
<feature type="domain" description="ZF-HD dimerization-type" evidence="11">
    <location>
        <begin position="10"/>
        <end position="57"/>
    </location>
</feature>
<accession>A0A068TRK5</accession>
<dbReference type="InterPro" id="IPR006455">
    <property type="entry name" value="Homeodomain_ZF_HD"/>
</dbReference>
<feature type="region of interest" description="Disordered" evidence="10">
    <location>
        <begin position="77"/>
        <end position="113"/>
    </location>
</feature>
<evidence type="ECO:0000256" key="8">
    <source>
        <dbReference type="ARBA" id="ARBA00023163"/>
    </source>
</evidence>
<dbReference type="InParanoid" id="A0A068TRK5"/>
<evidence type="ECO:0000256" key="6">
    <source>
        <dbReference type="ARBA" id="ARBA00023125"/>
    </source>
</evidence>
<evidence type="ECO:0000259" key="11">
    <source>
        <dbReference type="PROSITE" id="PS51523"/>
    </source>
</evidence>
<keyword evidence="8" id="KW-0804">Transcription</keyword>
<keyword evidence="7" id="KW-0371">Homeobox</keyword>
<dbReference type="AlphaFoldDB" id="A0A068TRK5"/>
<dbReference type="STRING" id="49390.A0A068TRK5"/>
<keyword evidence="4" id="KW-0862">Zinc</keyword>
<sequence>MEGENANEFYRECQRNHAANLGNYATDGCGEFLLDQTSPGTLLCAACGCHRNFHRKLTYGANYNRGSNSNQETATEMMEYSGGGDGGSGGGQQAAESPDRMSSKKRLRTKFTPDQKEKMLAFAEKLGWKLQRKDMEDEVERFCSSIGVNRKVFKVWMHNHKNSSSASTSAGNASSLTQ</sequence>
<evidence type="ECO:0000256" key="4">
    <source>
        <dbReference type="ARBA" id="ARBA00022833"/>
    </source>
</evidence>
<dbReference type="GO" id="GO:0005634">
    <property type="term" value="C:nucleus"/>
    <property type="evidence" value="ECO:0007669"/>
    <property type="project" value="UniProtKB-SubCell"/>
</dbReference>
<gene>
    <name evidence="12" type="ORF">GSCOC_T00022799001</name>
</gene>
<reference evidence="13" key="1">
    <citation type="journal article" date="2014" name="Science">
        <title>The coffee genome provides insight into the convergent evolution of caffeine biosynthesis.</title>
        <authorList>
            <person name="Denoeud F."/>
            <person name="Carretero-Paulet L."/>
            <person name="Dereeper A."/>
            <person name="Droc G."/>
            <person name="Guyot R."/>
            <person name="Pietrella M."/>
            <person name="Zheng C."/>
            <person name="Alberti A."/>
            <person name="Anthony F."/>
            <person name="Aprea G."/>
            <person name="Aury J.M."/>
            <person name="Bento P."/>
            <person name="Bernard M."/>
            <person name="Bocs S."/>
            <person name="Campa C."/>
            <person name="Cenci A."/>
            <person name="Combes M.C."/>
            <person name="Crouzillat D."/>
            <person name="Da Silva C."/>
            <person name="Daddiego L."/>
            <person name="De Bellis F."/>
            <person name="Dussert S."/>
            <person name="Garsmeur O."/>
            <person name="Gayraud T."/>
            <person name="Guignon V."/>
            <person name="Jahn K."/>
            <person name="Jamilloux V."/>
            <person name="Joet T."/>
            <person name="Labadie K."/>
            <person name="Lan T."/>
            <person name="Leclercq J."/>
            <person name="Lepelley M."/>
            <person name="Leroy T."/>
            <person name="Li L.T."/>
            <person name="Librado P."/>
            <person name="Lopez L."/>
            <person name="Munoz A."/>
            <person name="Noel B."/>
            <person name="Pallavicini A."/>
            <person name="Perrotta G."/>
            <person name="Poncet V."/>
            <person name="Pot D."/>
            <person name="Priyono X."/>
            <person name="Rigoreau M."/>
            <person name="Rouard M."/>
            <person name="Rozas J."/>
            <person name="Tranchant-Dubreuil C."/>
            <person name="VanBuren R."/>
            <person name="Zhang Q."/>
            <person name="Andrade A.C."/>
            <person name="Argout X."/>
            <person name="Bertrand B."/>
            <person name="de Kochko A."/>
            <person name="Graziosi G."/>
            <person name="Henry R.J."/>
            <person name="Jayarama X."/>
            <person name="Ming R."/>
            <person name="Nagai C."/>
            <person name="Rounsley S."/>
            <person name="Sankoff D."/>
            <person name="Giuliano G."/>
            <person name="Albert V.A."/>
            <person name="Wincker P."/>
            <person name="Lashermes P."/>
        </authorList>
    </citation>
    <scope>NUCLEOTIDE SEQUENCE [LARGE SCALE GENOMIC DNA]</scope>
    <source>
        <strain evidence="13">cv. DH200-94</strain>
    </source>
</reference>
<evidence type="ECO:0000256" key="9">
    <source>
        <dbReference type="ARBA" id="ARBA00023242"/>
    </source>
</evidence>
<keyword evidence="13" id="KW-1185">Reference proteome</keyword>
<dbReference type="GO" id="GO:0000976">
    <property type="term" value="F:transcription cis-regulatory region binding"/>
    <property type="evidence" value="ECO:0007669"/>
    <property type="project" value="TreeGrafter"/>
</dbReference>
<dbReference type="GO" id="GO:0050793">
    <property type="term" value="P:regulation of developmental process"/>
    <property type="evidence" value="ECO:0007669"/>
    <property type="project" value="TreeGrafter"/>
</dbReference>